<keyword evidence="1" id="KW-0472">Membrane</keyword>
<feature type="transmembrane region" description="Helical" evidence="1">
    <location>
        <begin position="6"/>
        <end position="24"/>
    </location>
</feature>
<keyword evidence="1" id="KW-1133">Transmembrane helix</keyword>
<name>A0A4R3MQG8_9FIRM</name>
<keyword evidence="3" id="KW-1185">Reference proteome</keyword>
<dbReference type="RefSeq" id="WP_243115037.1">
    <property type="nucleotide sequence ID" value="NZ_SMAL01000001.1"/>
</dbReference>
<comment type="caution">
    <text evidence="2">The sequence shown here is derived from an EMBL/GenBank/DDBJ whole genome shotgun (WGS) entry which is preliminary data.</text>
</comment>
<protein>
    <submittedName>
        <fullName evidence="2">Uncharacterized protein</fullName>
    </submittedName>
</protein>
<sequence>MLIISLIMTAIICLSMIGFGLLMVKKPPKEINALFGYRTAMHQKTRILGILHTGTQVKYGLEVGLSLEP</sequence>
<gene>
    <name evidence="2" type="ORF">EDC18_101430</name>
</gene>
<evidence type="ECO:0000313" key="2">
    <source>
        <dbReference type="EMBL" id="TCT17132.1"/>
    </source>
</evidence>
<dbReference type="AlphaFoldDB" id="A0A4R3MQG8"/>
<keyword evidence="1" id="KW-0812">Transmembrane</keyword>
<evidence type="ECO:0000313" key="3">
    <source>
        <dbReference type="Proteomes" id="UP000294902"/>
    </source>
</evidence>
<evidence type="ECO:0000256" key="1">
    <source>
        <dbReference type="SAM" id="Phobius"/>
    </source>
</evidence>
<reference evidence="2 3" key="1">
    <citation type="submission" date="2019-03" db="EMBL/GenBank/DDBJ databases">
        <title>Genomic Encyclopedia of Type Strains, Phase IV (KMG-IV): sequencing the most valuable type-strain genomes for metagenomic binning, comparative biology and taxonomic classification.</title>
        <authorList>
            <person name="Goeker M."/>
        </authorList>
    </citation>
    <scope>NUCLEOTIDE SEQUENCE [LARGE SCALE GENOMIC DNA]</scope>
    <source>
        <strain evidence="2 3">DSM 24629</strain>
    </source>
</reference>
<organism evidence="2 3">
    <name type="scientific">Natranaerovirga pectinivora</name>
    <dbReference type="NCBI Taxonomy" id="682400"/>
    <lineage>
        <taxon>Bacteria</taxon>
        <taxon>Bacillati</taxon>
        <taxon>Bacillota</taxon>
        <taxon>Clostridia</taxon>
        <taxon>Lachnospirales</taxon>
        <taxon>Natranaerovirgaceae</taxon>
        <taxon>Natranaerovirga</taxon>
    </lineage>
</organism>
<proteinExistence type="predicted"/>
<accession>A0A4R3MQG8</accession>
<dbReference type="Proteomes" id="UP000294902">
    <property type="component" value="Unassembled WGS sequence"/>
</dbReference>
<dbReference type="EMBL" id="SMAL01000001">
    <property type="protein sequence ID" value="TCT17132.1"/>
    <property type="molecule type" value="Genomic_DNA"/>
</dbReference>